<dbReference type="PANTHER" id="PTHR46783">
    <property type="entry name" value="CYTOGLOBIN"/>
    <property type="match status" value="1"/>
</dbReference>
<reference evidence="8" key="1">
    <citation type="submission" date="2025-08" db="UniProtKB">
        <authorList>
            <consortium name="RefSeq"/>
        </authorList>
    </citation>
    <scope>IDENTIFICATION</scope>
    <source>
        <tissue evidence="8">Muscle</tissue>
    </source>
</reference>
<evidence type="ECO:0000256" key="3">
    <source>
        <dbReference type="ARBA" id="ARBA00022723"/>
    </source>
</evidence>
<dbReference type="Gene3D" id="1.10.490.10">
    <property type="entry name" value="Globins"/>
    <property type="match status" value="1"/>
</dbReference>
<dbReference type="InterPro" id="IPR044399">
    <property type="entry name" value="Mb-like_M"/>
</dbReference>
<dbReference type="RefSeq" id="XP_013785924.1">
    <property type="nucleotide sequence ID" value="XM_013930470.1"/>
</dbReference>
<dbReference type="InterPro" id="IPR009050">
    <property type="entry name" value="Globin-like_sf"/>
</dbReference>
<proteinExistence type="inferred from homology"/>
<evidence type="ECO:0000256" key="2">
    <source>
        <dbReference type="ARBA" id="ARBA00022617"/>
    </source>
</evidence>
<dbReference type="PANTHER" id="PTHR46783:SF1">
    <property type="entry name" value="CYTOGLOBIN-1-RELATED"/>
    <property type="match status" value="1"/>
</dbReference>
<evidence type="ECO:0000256" key="1">
    <source>
        <dbReference type="ARBA" id="ARBA00011245"/>
    </source>
</evidence>
<dbReference type="CDD" id="cd01040">
    <property type="entry name" value="Mb-like"/>
    <property type="match status" value="1"/>
</dbReference>
<dbReference type="Pfam" id="PF00042">
    <property type="entry name" value="Globin"/>
    <property type="match status" value="1"/>
</dbReference>
<dbReference type="GeneID" id="106469949"/>
<dbReference type="InterPro" id="IPR000971">
    <property type="entry name" value="Globin"/>
</dbReference>
<dbReference type="Proteomes" id="UP000694941">
    <property type="component" value="Unplaced"/>
</dbReference>
<feature type="domain" description="Globin" evidence="6">
    <location>
        <begin position="37"/>
        <end position="154"/>
    </location>
</feature>
<keyword evidence="5" id="KW-0813">Transport</keyword>
<evidence type="ECO:0000313" key="7">
    <source>
        <dbReference type="Proteomes" id="UP000694941"/>
    </source>
</evidence>
<comment type="similarity">
    <text evidence="5">Belongs to the globin family.</text>
</comment>
<protein>
    <submittedName>
        <fullName evidence="8">Cytoglobin-2-like</fullName>
    </submittedName>
</protein>
<dbReference type="InterPro" id="IPR012292">
    <property type="entry name" value="Globin/Proto"/>
</dbReference>
<keyword evidence="5" id="KW-0561">Oxygen transport</keyword>
<evidence type="ECO:0000256" key="5">
    <source>
        <dbReference type="RuleBase" id="RU000356"/>
    </source>
</evidence>
<sequence>MSDVDRALQSIYHNPTYPANSGEVQHLLRSLKALGKSITLKQIKDWVELMRHAWTVISQDMAGTGVVIFKRLFTQYPQLSKYFKKFMTLQEDGRYDWDLGGLERHALLVMQALEAAVDNLDDTQTLSAILFELGHTHAHHHVQEEMFDVSIGYS</sequence>
<gene>
    <name evidence="8" type="primary">LOC106469949</name>
</gene>
<accession>A0ABM1BP41</accession>
<keyword evidence="2 5" id="KW-0349">Heme</keyword>
<evidence type="ECO:0000313" key="8">
    <source>
        <dbReference type="RefSeq" id="XP_013785924.1"/>
    </source>
</evidence>
<comment type="subunit">
    <text evidence="1">Monomer.</text>
</comment>
<organism evidence="7 8">
    <name type="scientific">Limulus polyphemus</name>
    <name type="common">Atlantic horseshoe crab</name>
    <dbReference type="NCBI Taxonomy" id="6850"/>
    <lineage>
        <taxon>Eukaryota</taxon>
        <taxon>Metazoa</taxon>
        <taxon>Ecdysozoa</taxon>
        <taxon>Arthropoda</taxon>
        <taxon>Chelicerata</taxon>
        <taxon>Merostomata</taxon>
        <taxon>Xiphosura</taxon>
        <taxon>Limulidae</taxon>
        <taxon>Limulus</taxon>
    </lineage>
</organism>
<keyword evidence="7" id="KW-1185">Reference proteome</keyword>
<evidence type="ECO:0000259" key="6">
    <source>
        <dbReference type="PROSITE" id="PS01033"/>
    </source>
</evidence>
<keyword evidence="3" id="KW-0479">Metal-binding</keyword>
<dbReference type="PROSITE" id="PS01033">
    <property type="entry name" value="GLOBIN"/>
    <property type="match status" value="1"/>
</dbReference>
<dbReference type="InterPro" id="IPR013314">
    <property type="entry name" value="Globin_lamprey/hagfish"/>
</dbReference>
<evidence type="ECO:0000256" key="4">
    <source>
        <dbReference type="ARBA" id="ARBA00023004"/>
    </source>
</evidence>
<keyword evidence="4" id="KW-0408">Iron</keyword>
<name>A0ABM1BP41_LIMPO</name>
<dbReference type="SUPFAM" id="SSF46458">
    <property type="entry name" value="Globin-like"/>
    <property type="match status" value="1"/>
</dbReference>